<proteinExistence type="inferred from homology"/>
<keyword evidence="11" id="KW-1185">Reference proteome</keyword>
<sequence length="721" mass="77115">MSSASQASSRRQWCYLCDLPKMPWAMIWDFSEAVCRGCVNYEGADRIEFLIETARQLKRTHVMQDGRSPGPQQGKHGPGGKDGPMESGRQPTERFERGRAEYGVPARLPNGIPRPEDGGPPEVSRQSPNARRAMVGPVPPNLMNPGLVGTTHGLLAAVPALNSRAAAAPLTITAPILNEISKRQAMGMGMGVAPFMSPDFEKELKEKQRNAEALAELSESVRNRADDWAGRPKPVRDTLLALSSCTPFNVRFKKDHSLVARIFAFDAKPGLEFELKIFAEYQCGSGNVFSSVLALVKQMFHDCQKDTGKAINSGFKYVEYEKRHGTGDWRLLSELLGDGVRVFKDAPSPDALPQPYLDASCSMLPTALYNMGRSGPPRMRRRKTSPEPESADKMMAEEQLRQHWPPTTSVAAMYPGMAAHLPAPSLPGAGQPPPLQEGGASHTDPSPISALMSVADNLGGAGQSPKDAPSSGGSGLVHSSASRQSTASPSGASPAGQRRLAPRNGESHTGGASSSSGSAGASGAAALTLATTGDQGAVAGGEASGGAGSAPLCCTICHERLEDTHFVQCPSVPGHKFCFPCTRDFIRGQGAGSEVYCPSGEKCPLVGSSMPWAFMQGEISTILAGDVKGTLKRLECVAPPHSSTMRKHCFDDVNLGGRPFSASVFTREPQTIRAIDQVGATTYSPHFTFFNPILHPHYWKSTSPPYCLFTSSVFYLPDVHR</sequence>
<name>A0A8T2NIM4_9TELE</name>
<evidence type="ECO:0000313" key="10">
    <source>
        <dbReference type="EMBL" id="KAG9340523.1"/>
    </source>
</evidence>
<dbReference type="InterPro" id="IPR058682">
    <property type="entry name" value="IRF-2BP1/2-like_M"/>
</dbReference>
<evidence type="ECO:0000256" key="2">
    <source>
        <dbReference type="ARBA" id="ARBA00010802"/>
    </source>
</evidence>
<keyword evidence="3" id="KW-0678">Repressor</keyword>
<feature type="compositionally biased region" description="Low complexity" evidence="6">
    <location>
        <begin position="479"/>
        <end position="496"/>
    </location>
</feature>
<dbReference type="Pfam" id="PF25454">
    <property type="entry name" value="zf-C3HC4_IRF-2BP1_2"/>
    <property type="match status" value="1"/>
</dbReference>
<dbReference type="InterPro" id="IPR057414">
    <property type="entry name" value="Zf-C3HC4_IRF-2BP1_2"/>
</dbReference>
<dbReference type="InterPro" id="IPR044882">
    <property type="entry name" value="I2BP1/2_C3HC4-RING_sf"/>
</dbReference>
<dbReference type="EMBL" id="JAFBMS010000042">
    <property type="protein sequence ID" value="KAG9340523.1"/>
    <property type="molecule type" value="Genomic_DNA"/>
</dbReference>
<evidence type="ECO:0000259" key="7">
    <source>
        <dbReference type="Pfam" id="PF11261"/>
    </source>
</evidence>
<organism evidence="10 11">
    <name type="scientific">Albula glossodonta</name>
    <name type="common">roundjaw bonefish</name>
    <dbReference type="NCBI Taxonomy" id="121402"/>
    <lineage>
        <taxon>Eukaryota</taxon>
        <taxon>Metazoa</taxon>
        <taxon>Chordata</taxon>
        <taxon>Craniata</taxon>
        <taxon>Vertebrata</taxon>
        <taxon>Euteleostomi</taxon>
        <taxon>Actinopterygii</taxon>
        <taxon>Neopterygii</taxon>
        <taxon>Teleostei</taxon>
        <taxon>Albuliformes</taxon>
        <taxon>Albulidae</taxon>
        <taxon>Albula</taxon>
    </lineage>
</organism>
<dbReference type="PANTHER" id="PTHR10816:SF17">
    <property type="entry name" value="INTERFERON REGULATORY FACTOR 2-BINDING PROTEIN 1"/>
    <property type="match status" value="1"/>
</dbReference>
<evidence type="ECO:0000256" key="6">
    <source>
        <dbReference type="SAM" id="MobiDB-lite"/>
    </source>
</evidence>
<dbReference type="Pfam" id="PF25457">
    <property type="entry name" value="IRF-2BP1_2_M"/>
    <property type="match status" value="1"/>
</dbReference>
<evidence type="ECO:0000256" key="1">
    <source>
        <dbReference type="ARBA" id="ARBA00004123"/>
    </source>
</evidence>
<keyword evidence="4" id="KW-0539">Nucleus</keyword>
<feature type="region of interest" description="Disordered" evidence="6">
    <location>
        <begin position="422"/>
        <end position="521"/>
    </location>
</feature>
<evidence type="ECO:0000256" key="5">
    <source>
        <dbReference type="ARBA" id="ARBA00059947"/>
    </source>
</evidence>
<dbReference type="GO" id="GO:0006357">
    <property type="term" value="P:regulation of transcription by RNA polymerase II"/>
    <property type="evidence" value="ECO:0007669"/>
    <property type="project" value="TreeGrafter"/>
</dbReference>
<reference evidence="10" key="1">
    <citation type="thesis" date="2021" institute="BYU ScholarsArchive" country="Provo, UT, USA">
        <title>Applications of and Algorithms for Genome Assembly and Genomic Analyses with an Emphasis on Marine Teleosts.</title>
        <authorList>
            <person name="Pickett B.D."/>
        </authorList>
    </citation>
    <scope>NUCLEOTIDE SEQUENCE</scope>
    <source>
        <strain evidence="10">HI-2016</strain>
    </source>
</reference>
<evidence type="ECO:0000259" key="8">
    <source>
        <dbReference type="Pfam" id="PF25454"/>
    </source>
</evidence>
<dbReference type="AlphaFoldDB" id="A0A8T2NIM4"/>
<evidence type="ECO:0000259" key="9">
    <source>
        <dbReference type="Pfam" id="PF25457"/>
    </source>
</evidence>
<dbReference type="GO" id="GO:0005634">
    <property type="term" value="C:nucleus"/>
    <property type="evidence" value="ECO:0007669"/>
    <property type="project" value="UniProtKB-SubCell"/>
</dbReference>
<dbReference type="Gene3D" id="1.10.10.1580">
    <property type="entry name" value="Interferon regulatory factor 2-binding protein"/>
    <property type="match status" value="1"/>
</dbReference>
<feature type="compositionally biased region" description="Basic and acidic residues" evidence="6">
    <location>
        <begin position="91"/>
        <end position="100"/>
    </location>
</feature>
<dbReference type="SUPFAM" id="SSF57850">
    <property type="entry name" value="RING/U-box"/>
    <property type="match status" value="1"/>
</dbReference>
<dbReference type="Proteomes" id="UP000824540">
    <property type="component" value="Unassembled WGS sequence"/>
</dbReference>
<protein>
    <submittedName>
        <fullName evidence="10">Uncharacterized protein</fullName>
    </submittedName>
</protein>
<evidence type="ECO:0000256" key="4">
    <source>
        <dbReference type="ARBA" id="ARBA00023242"/>
    </source>
</evidence>
<dbReference type="OrthoDB" id="10065080at2759"/>
<feature type="domain" description="Interferon regulatory factor 2-binding protein 1/2-like zinc finger" evidence="7">
    <location>
        <begin position="10"/>
        <end position="61"/>
    </location>
</feature>
<comment type="function">
    <text evidence="5">Acts as a transcriptional repressor.</text>
</comment>
<comment type="caution">
    <text evidence="10">The sequence shown here is derived from an EMBL/GenBank/DDBJ whole genome shotgun (WGS) entry which is preliminary data.</text>
</comment>
<dbReference type="GO" id="GO:0003714">
    <property type="term" value="F:transcription corepressor activity"/>
    <property type="evidence" value="ECO:0007669"/>
    <property type="project" value="TreeGrafter"/>
</dbReference>
<feature type="region of interest" description="Disordered" evidence="6">
    <location>
        <begin position="370"/>
        <end position="394"/>
    </location>
</feature>
<feature type="domain" description="Interferon regulatory factor 2-binding protein 1/2-like C3HC4 zinc finger" evidence="8">
    <location>
        <begin position="552"/>
        <end position="623"/>
    </location>
</feature>
<dbReference type="Pfam" id="PF11261">
    <property type="entry name" value="IRF-2BP1_2"/>
    <property type="match status" value="1"/>
</dbReference>
<evidence type="ECO:0000313" key="11">
    <source>
        <dbReference type="Proteomes" id="UP000824540"/>
    </source>
</evidence>
<feature type="compositionally biased region" description="Basic and acidic residues" evidence="6">
    <location>
        <begin position="384"/>
        <end position="394"/>
    </location>
</feature>
<feature type="compositionally biased region" description="Low complexity" evidence="6">
    <location>
        <begin position="509"/>
        <end position="521"/>
    </location>
</feature>
<gene>
    <name evidence="10" type="ORF">JZ751_021343</name>
</gene>
<comment type="similarity">
    <text evidence="2">Belongs to the IRF2BP family.</text>
</comment>
<evidence type="ECO:0000256" key="3">
    <source>
        <dbReference type="ARBA" id="ARBA00022491"/>
    </source>
</evidence>
<feature type="region of interest" description="Disordered" evidence="6">
    <location>
        <begin position="61"/>
        <end position="135"/>
    </location>
</feature>
<comment type="subcellular location">
    <subcellularLocation>
        <location evidence="1">Nucleus</location>
    </subcellularLocation>
</comment>
<dbReference type="PANTHER" id="PTHR10816">
    <property type="entry name" value="MYELIN TRANSCRIPTION FACTOR 1-RELATED"/>
    <property type="match status" value="1"/>
</dbReference>
<dbReference type="FunFam" id="1.10.10.1580:FF:000001">
    <property type="entry name" value="interferon regulatory factor 2-binding protein 2"/>
    <property type="match status" value="1"/>
</dbReference>
<accession>A0A8T2NIM4</accession>
<feature type="domain" description="IRF-2BP1/2-like middle" evidence="9">
    <location>
        <begin position="197"/>
        <end position="356"/>
    </location>
</feature>
<dbReference type="InterPro" id="IPR022750">
    <property type="entry name" value="IRF-2BP1_2-like_Znf"/>
</dbReference>